<dbReference type="PANTHER" id="PTHR47043:SF1">
    <property type="entry name" value="UDP-N-ACETYLGLUCOSAMINE TRANSFERASE SUBUNIT ALG13"/>
    <property type="match status" value="1"/>
</dbReference>
<evidence type="ECO:0000259" key="9">
    <source>
        <dbReference type="Pfam" id="PF04101"/>
    </source>
</evidence>
<name>A0AAN6TAH9_9PEZI</name>
<keyword evidence="11" id="KW-1185">Reference proteome</keyword>
<dbReference type="EMBL" id="MU853352">
    <property type="protein sequence ID" value="KAK4110069.1"/>
    <property type="molecule type" value="Genomic_DNA"/>
</dbReference>
<feature type="region of interest" description="Disordered" evidence="8">
    <location>
        <begin position="1"/>
        <end position="35"/>
    </location>
</feature>
<feature type="compositionally biased region" description="Basic and acidic residues" evidence="8">
    <location>
        <begin position="13"/>
        <end position="22"/>
    </location>
</feature>
<accession>A0AAN6TAH9</accession>
<dbReference type="PANTHER" id="PTHR47043">
    <property type="entry name" value="UDP-N-ACETYLGLUCOSAMINE TRANSFERASE SUBUNIT ALG13"/>
    <property type="match status" value="1"/>
</dbReference>
<comment type="subunit">
    <text evidence="1 7">Heterodimer with ALG14 to form a functional enzyme.</text>
</comment>
<keyword evidence="7" id="KW-0328">Glycosyltransferase</keyword>
<comment type="catalytic activity">
    <reaction evidence="6">
        <text>an N-acetyl-alpha-D-glucosaminyl-diphospho-di-trans,poly-cis-dolichol + UDP-N-acetyl-alpha-D-glucosamine = an N,N'-diacetylchitobiosyl-diphospho-di-trans,poly-cis-dolichol + UDP + H(+)</text>
        <dbReference type="Rhea" id="RHEA:23380"/>
        <dbReference type="Rhea" id="RHEA-COMP:19507"/>
        <dbReference type="Rhea" id="RHEA-COMP:19510"/>
        <dbReference type="ChEBI" id="CHEBI:15378"/>
        <dbReference type="ChEBI" id="CHEBI:57269"/>
        <dbReference type="ChEBI" id="CHEBI:57705"/>
        <dbReference type="ChEBI" id="CHEBI:58223"/>
        <dbReference type="ChEBI" id="CHEBI:58427"/>
        <dbReference type="EC" id="2.4.1.141"/>
    </reaction>
</comment>
<evidence type="ECO:0000256" key="3">
    <source>
        <dbReference type="ARBA" id="ARBA00017468"/>
    </source>
</evidence>
<protein>
    <recommendedName>
        <fullName evidence="3 7">UDP-N-acetylglucosamine transferase subunit ALG13</fullName>
        <ecNumber evidence="2 7">2.4.1.141</ecNumber>
    </recommendedName>
    <alternativeName>
        <fullName evidence="5 7">Asparagine-linked glycosylation protein 13</fullName>
    </alternativeName>
</protein>
<gene>
    <name evidence="7" type="primary">ALG13</name>
    <name evidence="10" type="ORF">N656DRAFT_296603</name>
</gene>
<organism evidence="10 11">
    <name type="scientific">Canariomyces notabilis</name>
    <dbReference type="NCBI Taxonomy" id="2074819"/>
    <lineage>
        <taxon>Eukaryota</taxon>
        <taxon>Fungi</taxon>
        <taxon>Dikarya</taxon>
        <taxon>Ascomycota</taxon>
        <taxon>Pezizomycotina</taxon>
        <taxon>Sordariomycetes</taxon>
        <taxon>Sordariomycetidae</taxon>
        <taxon>Sordariales</taxon>
        <taxon>Chaetomiaceae</taxon>
        <taxon>Canariomyces</taxon>
    </lineage>
</organism>
<evidence type="ECO:0000256" key="1">
    <source>
        <dbReference type="ARBA" id="ARBA00011198"/>
    </source>
</evidence>
<comment type="subcellular location">
    <subcellularLocation>
        <location evidence="7">Endoplasmic reticulum</location>
    </subcellularLocation>
</comment>
<evidence type="ECO:0000256" key="8">
    <source>
        <dbReference type="SAM" id="MobiDB-lite"/>
    </source>
</evidence>
<evidence type="ECO:0000256" key="6">
    <source>
        <dbReference type="ARBA" id="ARBA00048184"/>
    </source>
</evidence>
<dbReference type="Gene3D" id="3.40.50.2000">
    <property type="entry name" value="Glycogen Phosphorylase B"/>
    <property type="match status" value="1"/>
</dbReference>
<evidence type="ECO:0000256" key="7">
    <source>
        <dbReference type="RuleBase" id="RU362128"/>
    </source>
</evidence>
<dbReference type="GO" id="GO:0006488">
    <property type="term" value="P:dolichol-linked oligosaccharide biosynthetic process"/>
    <property type="evidence" value="ECO:0007669"/>
    <property type="project" value="TreeGrafter"/>
</dbReference>
<dbReference type="SUPFAM" id="SSF53756">
    <property type="entry name" value="UDP-Glycosyltransferase/glycogen phosphorylase"/>
    <property type="match status" value="1"/>
</dbReference>
<comment type="similarity">
    <text evidence="7">Belongs to the glycosyltransferase 28 family.</text>
</comment>
<reference evidence="10" key="1">
    <citation type="journal article" date="2023" name="Mol. Phylogenet. Evol.">
        <title>Genome-scale phylogeny and comparative genomics of the fungal order Sordariales.</title>
        <authorList>
            <person name="Hensen N."/>
            <person name="Bonometti L."/>
            <person name="Westerberg I."/>
            <person name="Brannstrom I.O."/>
            <person name="Guillou S."/>
            <person name="Cros-Aarteil S."/>
            <person name="Calhoun S."/>
            <person name="Haridas S."/>
            <person name="Kuo A."/>
            <person name="Mondo S."/>
            <person name="Pangilinan J."/>
            <person name="Riley R."/>
            <person name="LaButti K."/>
            <person name="Andreopoulos B."/>
            <person name="Lipzen A."/>
            <person name="Chen C."/>
            <person name="Yan M."/>
            <person name="Daum C."/>
            <person name="Ng V."/>
            <person name="Clum A."/>
            <person name="Steindorff A."/>
            <person name="Ohm R.A."/>
            <person name="Martin F."/>
            <person name="Silar P."/>
            <person name="Natvig D.O."/>
            <person name="Lalanne C."/>
            <person name="Gautier V."/>
            <person name="Ament-Velasquez S.L."/>
            <person name="Kruys A."/>
            <person name="Hutchinson M.I."/>
            <person name="Powell A.J."/>
            <person name="Barry K."/>
            <person name="Miller A.N."/>
            <person name="Grigoriev I.V."/>
            <person name="Debuchy R."/>
            <person name="Gladieux P."/>
            <person name="Hiltunen Thoren M."/>
            <person name="Johannesson H."/>
        </authorList>
    </citation>
    <scope>NUCLEOTIDE SEQUENCE</scope>
    <source>
        <strain evidence="10">CBS 508.74</strain>
    </source>
</reference>
<dbReference type="InterPro" id="IPR052474">
    <property type="entry name" value="UDP-GlcNAc_transferase"/>
</dbReference>
<dbReference type="GO" id="GO:0043541">
    <property type="term" value="C:UDP-N-acetylglucosamine transferase complex"/>
    <property type="evidence" value="ECO:0007669"/>
    <property type="project" value="TreeGrafter"/>
</dbReference>
<dbReference type="AlphaFoldDB" id="A0AAN6TAH9"/>
<dbReference type="GO" id="GO:0004577">
    <property type="term" value="F:N-acetylglucosaminyldiphosphodolichol N-acetylglucosaminyltransferase activity"/>
    <property type="evidence" value="ECO:0007669"/>
    <property type="project" value="UniProtKB-EC"/>
</dbReference>
<evidence type="ECO:0000256" key="4">
    <source>
        <dbReference type="ARBA" id="ARBA00024804"/>
    </source>
</evidence>
<evidence type="ECO:0000256" key="5">
    <source>
        <dbReference type="ARBA" id="ARBA00032061"/>
    </source>
</evidence>
<sequence length="307" mass="33728">MVNGTHHSNSGEPENKRQRIDGDGQTNTNAESSHDWNGRQCFVTVGATAGFPSLIEEITTPAFLNCLIRHGYDRLTIQCGPEYQLAEQRIVSLGARETDFQLAHQRIVSLGDDVAREILITMFAYTDAMVENIYACRQDPAGCVISHAGSGTVIEVKRINAPLIVVPNPTLMDNHQAELAQLVIDMNWGVVAEIGNLIDAIDEIDDWIIEGTSDNLPPYTPPSFPVPAAERVTLFDWMVLTCYPDELARQQYEEDLANLAANMQQEIDDDEEGPGAAATMVPGQWVPIGTAPSYQVAQETTTGMRID</sequence>
<evidence type="ECO:0000256" key="2">
    <source>
        <dbReference type="ARBA" id="ARBA00012614"/>
    </source>
</evidence>
<dbReference type="InterPro" id="IPR007235">
    <property type="entry name" value="Glyco_trans_28_C"/>
</dbReference>
<comment type="function">
    <text evidence="4 7">Involved in protein N-glycosylation. Essential for the second step of the dolichol-linked oligosaccharide pathway.</text>
</comment>
<keyword evidence="7" id="KW-0808">Transferase</keyword>
<reference evidence="10" key="2">
    <citation type="submission" date="2023-05" db="EMBL/GenBank/DDBJ databases">
        <authorList>
            <consortium name="Lawrence Berkeley National Laboratory"/>
            <person name="Steindorff A."/>
            <person name="Hensen N."/>
            <person name="Bonometti L."/>
            <person name="Westerberg I."/>
            <person name="Brannstrom I.O."/>
            <person name="Guillou S."/>
            <person name="Cros-Aarteil S."/>
            <person name="Calhoun S."/>
            <person name="Haridas S."/>
            <person name="Kuo A."/>
            <person name="Mondo S."/>
            <person name="Pangilinan J."/>
            <person name="Riley R."/>
            <person name="Labutti K."/>
            <person name="Andreopoulos B."/>
            <person name="Lipzen A."/>
            <person name="Chen C."/>
            <person name="Yanf M."/>
            <person name="Daum C."/>
            <person name="Ng V."/>
            <person name="Clum A."/>
            <person name="Ohm R."/>
            <person name="Martin F."/>
            <person name="Silar P."/>
            <person name="Natvig D."/>
            <person name="Lalanne C."/>
            <person name="Gautier V."/>
            <person name="Ament-Velasquez S.L."/>
            <person name="Kruys A."/>
            <person name="Hutchinson M.I."/>
            <person name="Powell A.J."/>
            <person name="Barry K."/>
            <person name="Miller A.N."/>
            <person name="Grigoriev I.V."/>
            <person name="Debuchy R."/>
            <person name="Gladieux P."/>
            <person name="Thoren M.H."/>
            <person name="Johannesson H."/>
        </authorList>
    </citation>
    <scope>NUCLEOTIDE SEQUENCE</scope>
    <source>
        <strain evidence="10">CBS 508.74</strain>
    </source>
</reference>
<dbReference type="Proteomes" id="UP001302812">
    <property type="component" value="Unassembled WGS sequence"/>
</dbReference>
<feature type="compositionally biased region" description="Polar residues" evidence="8">
    <location>
        <begin position="1"/>
        <end position="12"/>
    </location>
</feature>
<feature type="domain" description="Glycosyl transferase family 28 C-terminal" evidence="9">
    <location>
        <begin position="41"/>
        <end position="203"/>
    </location>
</feature>
<keyword evidence="7" id="KW-0256">Endoplasmic reticulum</keyword>
<comment type="caution">
    <text evidence="10">The sequence shown here is derived from an EMBL/GenBank/DDBJ whole genome shotgun (WGS) entry which is preliminary data.</text>
</comment>
<dbReference type="Pfam" id="PF04101">
    <property type="entry name" value="Glyco_tran_28_C"/>
    <property type="match status" value="1"/>
</dbReference>
<proteinExistence type="inferred from homology"/>
<evidence type="ECO:0000313" key="10">
    <source>
        <dbReference type="EMBL" id="KAK4110069.1"/>
    </source>
</evidence>
<dbReference type="EC" id="2.4.1.141" evidence="2 7"/>
<evidence type="ECO:0000313" key="11">
    <source>
        <dbReference type="Proteomes" id="UP001302812"/>
    </source>
</evidence>